<dbReference type="Proteomes" id="UP000028702">
    <property type="component" value="Unassembled WGS sequence"/>
</dbReference>
<dbReference type="EMBL" id="BBIO01000010">
    <property type="protein sequence ID" value="GAK45515.1"/>
    <property type="molecule type" value="Genomic_DNA"/>
</dbReference>
<dbReference type="RefSeq" id="WP_045446711.1">
    <property type="nucleotide sequence ID" value="NZ_BBIO01000010.1"/>
</dbReference>
<dbReference type="STRING" id="1333998.M2A_2014"/>
<gene>
    <name evidence="2" type="ORF">M2A_2014</name>
</gene>
<evidence type="ECO:0000313" key="2">
    <source>
        <dbReference type="EMBL" id="GAK45515.1"/>
    </source>
</evidence>
<keyword evidence="3" id="KW-1185">Reference proteome</keyword>
<feature type="transmembrane region" description="Helical" evidence="1">
    <location>
        <begin position="6"/>
        <end position="26"/>
    </location>
</feature>
<accession>A0A081BBU7</accession>
<keyword evidence="1" id="KW-1133">Transmembrane helix</keyword>
<comment type="caution">
    <text evidence="2">The sequence shown here is derived from an EMBL/GenBank/DDBJ whole genome shotgun (WGS) entry which is preliminary data.</text>
</comment>
<reference evidence="2 3" key="1">
    <citation type="submission" date="2014-07" db="EMBL/GenBank/DDBJ databases">
        <title>Tepidicaulis marinum gen. nov., sp. nov., a novel marine bacterium denitrifying nitrate to nitrous oxide strictly under microaerobic conditions.</title>
        <authorList>
            <person name="Takeuchi M."/>
            <person name="Yamagishi T."/>
            <person name="Kamagata Y."/>
            <person name="Oshima K."/>
            <person name="Hattori M."/>
            <person name="Katayama T."/>
            <person name="Hanada S."/>
            <person name="Tamaki H."/>
            <person name="Marumo K."/>
            <person name="Maeda H."/>
            <person name="Nedachi M."/>
            <person name="Iwasaki W."/>
            <person name="Suwa Y."/>
            <person name="Sakata S."/>
        </authorList>
    </citation>
    <scope>NUCLEOTIDE SEQUENCE [LARGE SCALE GENOMIC DNA]</scope>
    <source>
        <strain evidence="2 3">MA2</strain>
    </source>
</reference>
<evidence type="ECO:0000256" key="1">
    <source>
        <dbReference type="SAM" id="Phobius"/>
    </source>
</evidence>
<name>A0A081BBU7_9HYPH</name>
<keyword evidence="1" id="KW-0472">Membrane</keyword>
<dbReference type="AlphaFoldDB" id="A0A081BBU7"/>
<protein>
    <submittedName>
        <fullName evidence="2">Conserved protein</fullName>
    </submittedName>
</protein>
<sequence length="151" mass="15967">MSLPLFFGLSAALIGGTVLLLHLLGLSKRAALDEEKARALFLTDYPDADIKAVNLSAAGSDAVLELSEADHIGVLQNMGAFWAARCLGASDIARVSRPAPDTLKIALNDFTDPSITLQLGDELAARWEEKLSRLLGAPSRVSLQPSSKAAL</sequence>
<organism evidence="2 3">
    <name type="scientific">Tepidicaulis marinus</name>
    <dbReference type="NCBI Taxonomy" id="1333998"/>
    <lineage>
        <taxon>Bacteria</taxon>
        <taxon>Pseudomonadati</taxon>
        <taxon>Pseudomonadota</taxon>
        <taxon>Alphaproteobacteria</taxon>
        <taxon>Hyphomicrobiales</taxon>
        <taxon>Parvibaculaceae</taxon>
        <taxon>Tepidicaulis</taxon>
    </lineage>
</organism>
<proteinExistence type="predicted"/>
<keyword evidence="1" id="KW-0812">Transmembrane</keyword>
<evidence type="ECO:0000313" key="3">
    <source>
        <dbReference type="Proteomes" id="UP000028702"/>
    </source>
</evidence>